<evidence type="ECO:0008006" key="4">
    <source>
        <dbReference type="Google" id="ProtNLM"/>
    </source>
</evidence>
<evidence type="ECO:0000313" key="3">
    <source>
        <dbReference type="Proteomes" id="UP000031129"/>
    </source>
</evidence>
<proteinExistence type="predicted"/>
<keyword evidence="3" id="KW-1185">Reference proteome</keyword>
<feature type="transmembrane region" description="Helical" evidence="1">
    <location>
        <begin position="64"/>
        <end position="97"/>
    </location>
</feature>
<dbReference type="HOGENOM" id="CLU_1968085_0_0_14"/>
<dbReference type="AlphaFoldDB" id="A0A0A8E6G8"/>
<evidence type="ECO:0000313" key="2">
    <source>
        <dbReference type="EMBL" id="AJC49840.1"/>
    </source>
</evidence>
<dbReference type="EMBL" id="CP007585">
    <property type="protein sequence ID" value="AJC49840.1"/>
    <property type="molecule type" value="Genomic_DNA"/>
</dbReference>
<keyword evidence="1" id="KW-0472">Membrane</keyword>
<dbReference type="KEGG" id="mfq:MYF_01600"/>
<evidence type="ECO:0000256" key="1">
    <source>
        <dbReference type="SAM" id="Phobius"/>
    </source>
</evidence>
<protein>
    <recommendedName>
        <fullName evidence="4">Transmembrane protein</fullName>
    </recommendedName>
</protein>
<sequence>MNLNTYFNPINLTAKKLKDIITAYWITLFLPLIGVVFIIIAAVVAHKAVESAYYADSLSEKSFAIFAGTAGIMIIIGILIVAGTGIANFVILIIMLVRIFALKNLLAPYQFAQQNQMILYYLMHIIN</sequence>
<keyword evidence="1" id="KW-0812">Transmembrane</keyword>
<name>A0A0A8E6G8_MESFC</name>
<accession>A0A0A8E6G8</accession>
<dbReference type="Proteomes" id="UP000031129">
    <property type="component" value="Chromosome"/>
</dbReference>
<gene>
    <name evidence="2" type="ORF">MYF_01600</name>
</gene>
<dbReference type="OrthoDB" id="9927571at2"/>
<dbReference type="RefSeq" id="WP_002557988.1">
    <property type="nucleotide sequence ID" value="NZ_CP007585.1"/>
</dbReference>
<dbReference type="GeneID" id="41334697"/>
<organism evidence="2 3">
    <name type="scientific">Mesomycoplasma flocculare ATCC 27399</name>
    <dbReference type="NCBI Taxonomy" id="743971"/>
    <lineage>
        <taxon>Bacteria</taxon>
        <taxon>Bacillati</taxon>
        <taxon>Mycoplasmatota</taxon>
        <taxon>Mycoplasmoidales</taxon>
        <taxon>Metamycoplasmataceae</taxon>
        <taxon>Mesomycoplasma</taxon>
    </lineage>
</organism>
<feature type="transmembrane region" description="Helical" evidence="1">
    <location>
        <begin position="21"/>
        <end position="44"/>
    </location>
</feature>
<keyword evidence="1" id="KW-1133">Transmembrane helix</keyword>
<reference evidence="2 3" key="1">
    <citation type="journal article" date="2015" name="Genome Announc.">
        <title>Complete Genome Sequence of Mycoplasma flocculare Strain Ms42T (ATCC 27399T).</title>
        <authorList>
            <person name="Calcutt M.J."/>
            <person name="Foecking M.F."/>
            <person name="Heidari M.B."/>
            <person name="McIntosh M.A."/>
        </authorList>
    </citation>
    <scope>NUCLEOTIDE SEQUENCE [LARGE SCALE GENOMIC DNA]</scope>
    <source>
        <strain evidence="3">ATCC 27399</strain>
    </source>
</reference>